<keyword evidence="1" id="KW-0963">Cytoplasm</keyword>
<dbReference type="GO" id="GO:0003676">
    <property type="term" value="F:nucleic acid binding"/>
    <property type="evidence" value="ECO:0007669"/>
    <property type="project" value="InterPro"/>
</dbReference>
<dbReference type="KEGG" id="bbae:FRD01_04705"/>
<feature type="domain" description="Exonuclease VII large subunit C-terminal" evidence="6">
    <location>
        <begin position="215"/>
        <end position="427"/>
    </location>
</feature>
<sequence length="491" mass="54966">MRVIDFLEHEKTFEVRFPYDAACRDAVAGVQGAYFDSDTRSWKVPLTQGQELLIRLDHLHFKLTPGARASLLDGGDNPDVTTVSQLNRQLAQIVQESFQEPVWLESELVGWTKIRPKGHAYFELVERHRDGTVNAKVAAVMWNDDRIRLTQSLASIGHELKDGGTYRFLVQPGVYVKTGGLSVSIKDIDLESLGSDAELRRSKILAELSKRGDLDTNRKMAIPRAPLRIALITGRSTDAEADFLDELRRSGFAFDVGVFYAKMQGVALEESVMDGLIRFAQLRDDYDVLVITRGGGSVSDLGWFDSFKLGLSAMRFPLPVLTGIGHHRDQTVMDRVSRGFKTPTAVAQFLVESVAKEERALEDLARGIQTGAQRHLDSKGRVIDRFRTQLESHAKLRCEREEGSVQRAQTRLSTSLNQYLERATARLNLLESKVESENPRRSLERGFVLLRAKGAVRSSVDELEVGQDVELEFGDGSVTSRVLEITKRGDH</sequence>
<evidence type="ECO:0000256" key="2">
    <source>
        <dbReference type="ARBA" id="ARBA00022722"/>
    </source>
</evidence>
<keyword evidence="3 5" id="KW-0378">Hydrolase</keyword>
<name>A0A5B8XN77_9DELT</name>
<proteinExistence type="inferred from homology"/>
<comment type="subcellular location">
    <subcellularLocation>
        <location evidence="5">Cytoplasm</location>
    </subcellularLocation>
</comment>
<evidence type="ECO:0000256" key="3">
    <source>
        <dbReference type="ARBA" id="ARBA00022801"/>
    </source>
</evidence>
<dbReference type="Proteomes" id="UP000321595">
    <property type="component" value="Chromosome"/>
</dbReference>
<dbReference type="GO" id="GO:0009318">
    <property type="term" value="C:exodeoxyribonuclease VII complex"/>
    <property type="evidence" value="ECO:0007669"/>
    <property type="project" value="UniProtKB-UniRule"/>
</dbReference>
<dbReference type="PANTHER" id="PTHR30008:SF0">
    <property type="entry name" value="EXODEOXYRIBONUCLEASE 7 LARGE SUBUNIT"/>
    <property type="match status" value="1"/>
</dbReference>
<dbReference type="OrthoDB" id="9802795at2"/>
<dbReference type="EC" id="3.1.11.6" evidence="5"/>
<keyword evidence="9" id="KW-1185">Reference proteome</keyword>
<dbReference type="EMBL" id="CP042467">
    <property type="protein sequence ID" value="QED26557.1"/>
    <property type="molecule type" value="Genomic_DNA"/>
</dbReference>
<dbReference type="GO" id="GO:0006308">
    <property type="term" value="P:DNA catabolic process"/>
    <property type="evidence" value="ECO:0007669"/>
    <property type="project" value="UniProtKB-UniRule"/>
</dbReference>
<reference evidence="8 9" key="1">
    <citation type="submission" date="2019-08" db="EMBL/GenBank/DDBJ databases">
        <authorList>
            <person name="Liang Q."/>
        </authorList>
    </citation>
    <scope>NUCLEOTIDE SEQUENCE [LARGE SCALE GENOMIC DNA]</scope>
    <source>
        <strain evidence="8 9">V1718</strain>
    </source>
</reference>
<dbReference type="CDD" id="cd04489">
    <property type="entry name" value="ExoVII_LU_OBF"/>
    <property type="match status" value="1"/>
</dbReference>
<keyword evidence="2 5" id="KW-0540">Nuclease</keyword>
<evidence type="ECO:0000259" key="7">
    <source>
        <dbReference type="Pfam" id="PF13742"/>
    </source>
</evidence>
<dbReference type="InterPro" id="IPR025824">
    <property type="entry name" value="OB-fold_nuc-bd_dom"/>
</dbReference>
<dbReference type="Pfam" id="PF13742">
    <property type="entry name" value="tRNA_anti_2"/>
    <property type="match status" value="1"/>
</dbReference>
<protein>
    <recommendedName>
        <fullName evidence="5">Exodeoxyribonuclease 7 large subunit</fullName>
        <ecNumber evidence="5">3.1.11.6</ecNumber>
    </recommendedName>
</protein>
<dbReference type="AlphaFoldDB" id="A0A5B8XN77"/>
<organism evidence="8 9">
    <name type="scientific">Microvenator marinus</name>
    <dbReference type="NCBI Taxonomy" id="2600177"/>
    <lineage>
        <taxon>Bacteria</taxon>
        <taxon>Deltaproteobacteria</taxon>
        <taxon>Bradymonadales</taxon>
        <taxon>Microvenatoraceae</taxon>
        <taxon>Microvenator</taxon>
    </lineage>
</organism>
<feature type="domain" description="OB-fold nucleic acid binding" evidence="7">
    <location>
        <begin position="82"/>
        <end position="189"/>
    </location>
</feature>
<gene>
    <name evidence="8" type="primary">xseA</name>
    <name evidence="8" type="ORF">FRD01_04705</name>
</gene>
<dbReference type="GO" id="GO:0005737">
    <property type="term" value="C:cytoplasm"/>
    <property type="evidence" value="ECO:0007669"/>
    <property type="project" value="UniProtKB-SubCell"/>
</dbReference>
<dbReference type="GO" id="GO:0008855">
    <property type="term" value="F:exodeoxyribonuclease VII activity"/>
    <property type="evidence" value="ECO:0007669"/>
    <property type="project" value="UniProtKB-UniRule"/>
</dbReference>
<keyword evidence="4 5" id="KW-0269">Exonuclease</keyword>
<evidence type="ECO:0000259" key="6">
    <source>
        <dbReference type="Pfam" id="PF02601"/>
    </source>
</evidence>
<comment type="catalytic activity">
    <reaction evidence="5">
        <text>Exonucleolytic cleavage in either 5'- to 3'- or 3'- to 5'-direction to yield nucleoside 5'-phosphates.</text>
        <dbReference type="EC" id="3.1.11.6"/>
    </reaction>
</comment>
<dbReference type="InterPro" id="IPR020579">
    <property type="entry name" value="Exonuc_VII_lsu_C"/>
</dbReference>
<evidence type="ECO:0000256" key="5">
    <source>
        <dbReference type="RuleBase" id="RU004355"/>
    </source>
</evidence>
<dbReference type="PANTHER" id="PTHR30008">
    <property type="entry name" value="EXODEOXYRIBONUCLEASE 7 LARGE SUBUNIT"/>
    <property type="match status" value="1"/>
</dbReference>
<dbReference type="Pfam" id="PF02601">
    <property type="entry name" value="Exonuc_VII_L"/>
    <property type="match status" value="1"/>
</dbReference>
<dbReference type="NCBIfam" id="TIGR00237">
    <property type="entry name" value="xseA"/>
    <property type="match status" value="1"/>
</dbReference>
<dbReference type="InterPro" id="IPR003753">
    <property type="entry name" value="Exonuc_VII_L"/>
</dbReference>
<dbReference type="RefSeq" id="WP_146958094.1">
    <property type="nucleotide sequence ID" value="NZ_CP042467.1"/>
</dbReference>
<evidence type="ECO:0000313" key="9">
    <source>
        <dbReference type="Proteomes" id="UP000321595"/>
    </source>
</evidence>
<comment type="similarity">
    <text evidence="5">Belongs to the XseA family.</text>
</comment>
<evidence type="ECO:0000313" key="8">
    <source>
        <dbReference type="EMBL" id="QED26557.1"/>
    </source>
</evidence>
<evidence type="ECO:0000256" key="4">
    <source>
        <dbReference type="ARBA" id="ARBA00022839"/>
    </source>
</evidence>
<evidence type="ECO:0000256" key="1">
    <source>
        <dbReference type="ARBA" id="ARBA00022490"/>
    </source>
</evidence>
<accession>A0A5B8XN77</accession>